<dbReference type="EMBL" id="LKEB01000001">
    <property type="protein sequence ID" value="ROW18414.1"/>
    <property type="molecule type" value="Genomic_DNA"/>
</dbReference>
<feature type="region of interest" description="Disordered" evidence="1">
    <location>
        <begin position="1"/>
        <end position="167"/>
    </location>
</feature>
<comment type="caution">
    <text evidence="2">The sequence shown here is derived from an EMBL/GenBank/DDBJ whole genome shotgun (WGS) entry which is preliminary data.</text>
</comment>
<protein>
    <submittedName>
        <fullName evidence="2">Uncharacterized protein</fullName>
    </submittedName>
</protein>
<reference evidence="2 3" key="1">
    <citation type="submission" date="2015-09" db="EMBL/GenBank/DDBJ databases">
        <title>Host preference determinants of Valsa canker pathogens revealed by comparative genomics.</title>
        <authorList>
            <person name="Yin Z."/>
            <person name="Huang L."/>
        </authorList>
    </citation>
    <scope>NUCLEOTIDE SEQUENCE [LARGE SCALE GENOMIC DNA]</scope>
    <source>
        <strain evidence="2 3">SXYLt</strain>
    </source>
</reference>
<feature type="region of interest" description="Disordered" evidence="1">
    <location>
        <begin position="186"/>
        <end position="208"/>
    </location>
</feature>
<dbReference type="AlphaFoldDB" id="A0A423XPH2"/>
<dbReference type="Proteomes" id="UP000285146">
    <property type="component" value="Unassembled WGS sequence"/>
</dbReference>
<gene>
    <name evidence="2" type="ORF">VPNG_00126</name>
</gene>
<evidence type="ECO:0000313" key="2">
    <source>
        <dbReference type="EMBL" id="ROW18414.1"/>
    </source>
</evidence>
<evidence type="ECO:0000256" key="1">
    <source>
        <dbReference type="SAM" id="MobiDB-lite"/>
    </source>
</evidence>
<feature type="compositionally biased region" description="Basic and acidic residues" evidence="1">
    <location>
        <begin position="51"/>
        <end position="66"/>
    </location>
</feature>
<name>A0A423XPH2_9PEZI</name>
<accession>A0A423XPH2</accession>
<organism evidence="2 3">
    <name type="scientific">Cytospora leucostoma</name>
    <dbReference type="NCBI Taxonomy" id="1230097"/>
    <lineage>
        <taxon>Eukaryota</taxon>
        <taxon>Fungi</taxon>
        <taxon>Dikarya</taxon>
        <taxon>Ascomycota</taxon>
        <taxon>Pezizomycotina</taxon>
        <taxon>Sordariomycetes</taxon>
        <taxon>Sordariomycetidae</taxon>
        <taxon>Diaporthales</taxon>
        <taxon>Cytosporaceae</taxon>
        <taxon>Cytospora</taxon>
    </lineage>
</organism>
<proteinExistence type="predicted"/>
<evidence type="ECO:0000313" key="3">
    <source>
        <dbReference type="Proteomes" id="UP000285146"/>
    </source>
</evidence>
<feature type="compositionally biased region" description="Basic and acidic residues" evidence="1">
    <location>
        <begin position="116"/>
        <end position="135"/>
    </location>
</feature>
<keyword evidence="3" id="KW-1185">Reference proteome</keyword>
<sequence>MAPTQSGSASPPKAPAEQDPDSVSGAIEGCSRDHHPECYPELQPGASPTTHHGDQDDRRSGPERQSRSPTVYSWEEAVPWEDHANSSEDDNAGSYENCTTPSLPRKLSHTAGTGTKPDRESKGKEAPLASEERRGARPGRRHHPEVTTEPSHRAQPPEPPASSPSTVAEISVEDVLRYLQPRQYRHPLGVSNDPRGVSSRRPQSLINPCCPSGVTTEQWYPIRQTGAPAPASASSAAERRAEYLCAHPQIIVYPNPPMSRGRRLSVFNPADRCEVERTRLRDMRKRRALLRARRERGR</sequence>
<dbReference type="InParanoid" id="A0A423XPH2"/>